<dbReference type="AlphaFoldDB" id="A0A3P1UIY3"/>
<gene>
    <name evidence="1" type="ORF">EII27_10450</name>
</gene>
<dbReference type="OrthoDB" id="7041536at2"/>
<proteinExistence type="predicted"/>
<dbReference type="RefSeq" id="WP_124797404.1">
    <property type="nucleotide sequence ID" value="NZ_RQYY01000031.1"/>
</dbReference>
<protein>
    <recommendedName>
        <fullName evidence="3">YaaC-like Protein</fullName>
    </recommendedName>
</protein>
<organism evidence="1 2">
    <name type="scientific">Fusobacterium canifelinum</name>
    <dbReference type="NCBI Taxonomy" id="285729"/>
    <lineage>
        <taxon>Bacteria</taxon>
        <taxon>Fusobacteriati</taxon>
        <taxon>Fusobacteriota</taxon>
        <taxon>Fusobacteriia</taxon>
        <taxon>Fusobacteriales</taxon>
        <taxon>Fusobacteriaceae</taxon>
        <taxon>Fusobacterium</taxon>
    </lineage>
</organism>
<reference evidence="1 2" key="1">
    <citation type="submission" date="2018-11" db="EMBL/GenBank/DDBJ databases">
        <title>Genomes From Bacteria Associated with the Canine Oral Cavity: a Test Case for Automated Genome-Based Taxonomic Assignment.</title>
        <authorList>
            <person name="Coil D.A."/>
            <person name="Jospin G."/>
            <person name="Darling A.E."/>
            <person name="Wallis C."/>
            <person name="Davis I.J."/>
            <person name="Harris S."/>
            <person name="Eisen J.A."/>
            <person name="Holcombe L.J."/>
            <person name="O'Flynn C."/>
        </authorList>
    </citation>
    <scope>NUCLEOTIDE SEQUENCE [LARGE SCALE GENOMIC DNA]</scope>
    <source>
        <strain evidence="1 2">OH4460_COT-188</strain>
    </source>
</reference>
<dbReference type="EMBL" id="RQYY01000031">
    <property type="protein sequence ID" value="RRD21822.1"/>
    <property type="molecule type" value="Genomic_DNA"/>
</dbReference>
<accession>A0A3P1UIY3</accession>
<evidence type="ECO:0000313" key="1">
    <source>
        <dbReference type="EMBL" id="RRD21822.1"/>
    </source>
</evidence>
<dbReference type="InterPro" id="IPR026988">
    <property type="entry name" value="YaaC-like"/>
</dbReference>
<dbReference type="Pfam" id="PF14175">
    <property type="entry name" value="YaaC"/>
    <property type="match status" value="1"/>
</dbReference>
<evidence type="ECO:0000313" key="2">
    <source>
        <dbReference type="Proteomes" id="UP000281534"/>
    </source>
</evidence>
<sequence length="352" mass="41733">MAIRPLEINSKVPHLMKPVTNADYTAKTVLTNSAWEYVELWLKRQKTNQGERALFYWKQAYNFFKASECLSIESRPLTAYYCCLNATKALLKMKGDSTINFDTLGHGISSDRKQWNNNNIKYAKVIFLGSGVLFELSRYLEEEAVKKKYSVYDLFYNLVCVHRAFSITYQCAELFIPIRDVKYIVDTNIKKGWIQFTVDERYANGNSLKYAPKQFEKVKYNSNLNYSMRNKSRFNWDIHKDKKLRLNNISKYHNKVRKDFHYIFGDTRLWYLKKNIPSNNKILNRNSLTLIFAIMHWLSELTRYNPEKFEKIMKGKQNWLICEFINNALYQFVDEISCEITCVDIMTSGYKK</sequence>
<dbReference type="Proteomes" id="UP000281534">
    <property type="component" value="Unassembled WGS sequence"/>
</dbReference>
<name>A0A3P1UIY3_9FUSO</name>
<evidence type="ECO:0008006" key="3">
    <source>
        <dbReference type="Google" id="ProtNLM"/>
    </source>
</evidence>
<comment type="caution">
    <text evidence="1">The sequence shown here is derived from an EMBL/GenBank/DDBJ whole genome shotgun (WGS) entry which is preliminary data.</text>
</comment>